<dbReference type="EMBL" id="BK016123">
    <property type="protein sequence ID" value="DAF96898.1"/>
    <property type="molecule type" value="Genomic_DNA"/>
</dbReference>
<sequence length="490" mass="53622">MAIVSGFYNSVNGDRKYDAEDFGRLLNGVIQQGVFANVGNQFQCTSNRSGMSVRIDTGKAWVGSKYIELTSFETVNISPAHPSYDRKDYICLLVNNNASARAGSVTTIPGTPAPKGPQVKPPQLPSWSGFSYLPIAMVDVYGGATSISNAEITNLVGTSTCPWVSGPNMTVNVDGLQNQLQSKFDNWFASVRDSLNKAAGGNVNVDIANLKTDMTATKDKLERTVRALNSWVGDINNINAKMGNRNTIYEMLDQGNAGIHNSIWRGDHLGTTLSSNQQAAIRNGTFKGIYVGDYWTIWGVQWRVAGFDYWRNIGPQAWDRPHMILIPDTSLVNAPWGTGSTSDGYMGSLLFKKAPAISSTIDRLRAMFGSNLNSPWHRVSNGAEDGLVTSWAWEGTSQAALLTERMLFGQPVQSYAQSYTQRRYDFSVAAQGQLPMFRLNPQYITSAKEAIWLQDIANASSAFFLDSTGIVNAAPVTYSYGVRPYVVITS</sequence>
<evidence type="ECO:0000313" key="1">
    <source>
        <dbReference type="EMBL" id="DAF96898.1"/>
    </source>
</evidence>
<accession>A0A8S5UR63</accession>
<name>A0A8S5UR63_9CAUD</name>
<reference evidence="1" key="1">
    <citation type="journal article" date="2021" name="Proc. Natl. Acad. Sci. U.S.A.">
        <title>A Catalog of Tens of Thousands of Viruses from Human Metagenomes Reveals Hidden Associations with Chronic Diseases.</title>
        <authorList>
            <person name="Tisza M.J."/>
            <person name="Buck C.B."/>
        </authorList>
    </citation>
    <scope>NUCLEOTIDE SEQUENCE</scope>
    <source>
        <strain evidence="1">Ct89S11</strain>
    </source>
</reference>
<organism evidence="1">
    <name type="scientific">Siphoviridae sp. ct89S11</name>
    <dbReference type="NCBI Taxonomy" id="2825357"/>
    <lineage>
        <taxon>Viruses</taxon>
        <taxon>Duplodnaviria</taxon>
        <taxon>Heunggongvirae</taxon>
        <taxon>Uroviricota</taxon>
        <taxon>Caudoviricetes</taxon>
    </lineage>
</organism>
<protein>
    <submittedName>
        <fullName evidence="1">Receptor Binding Protein</fullName>
    </submittedName>
</protein>
<proteinExistence type="predicted"/>
<keyword evidence="1" id="KW-0675">Receptor</keyword>